<feature type="transmembrane region" description="Helical" evidence="1">
    <location>
        <begin position="177"/>
        <end position="195"/>
    </location>
</feature>
<accession>A0A367IVX7</accession>
<dbReference type="OrthoDB" id="2556122at2759"/>
<evidence type="ECO:0000313" key="4">
    <source>
        <dbReference type="Proteomes" id="UP000253551"/>
    </source>
</evidence>
<dbReference type="Pfam" id="PF13373">
    <property type="entry name" value="Dsc3_C"/>
    <property type="match status" value="1"/>
</dbReference>
<keyword evidence="1" id="KW-1133">Transmembrane helix</keyword>
<protein>
    <recommendedName>
        <fullName evidence="2">Ubiquitin-like domain-containing protein</fullName>
    </recommendedName>
</protein>
<gene>
    <name evidence="3" type="ORF">CU098_003501</name>
</gene>
<organism evidence="3 4">
    <name type="scientific">Rhizopus stolonifer</name>
    <name type="common">Rhizopus nigricans</name>
    <dbReference type="NCBI Taxonomy" id="4846"/>
    <lineage>
        <taxon>Eukaryota</taxon>
        <taxon>Fungi</taxon>
        <taxon>Fungi incertae sedis</taxon>
        <taxon>Mucoromycota</taxon>
        <taxon>Mucoromycotina</taxon>
        <taxon>Mucoromycetes</taxon>
        <taxon>Mucorales</taxon>
        <taxon>Mucorineae</taxon>
        <taxon>Rhizopodaceae</taxon>
        <taxon>Rhizopus</taxon>
    </lineage>
</organism>
<dbReference type="InterPro" id="IPR025390">
    <property type="entry name" value="Dsc3_C"/>
</dbReference>
<keyword evidence="1" id="KW-0472">Membrane</keyword>
<dbReference type="Pfam" id="PF00240">
    <property type="entry name" value="ubiquitin"/>
    <property type="match status" value="1"/>
</dbReference>
<name>A0A367IVX7_RHIST</name>
<dbReference type="Gene3D" id="3.10.20.90">
    <property type="entry name" value="Phosphatidylinositol 3-kinase Catalytic Subunit, Chain A, domain 1"/>
    <property type="match status" value="1"/>
</dbReference>
<dbReference type="InterPro" id="IPR045226">
    <property type="entry name" value="Dsc3"/>
</dbReference>
<feature type="transmembrane region" description="Helical" evidence="1">
    <location>
        <begin position="207"/>
        <end position="224"/>
    </location>
</feature>
<dbReference type="InterPro" id="IPR029071">
    <property type="entry name" value="Ubiquitin-like_domsf"/>
</dbReference>
<dbReference type="GO" id="GO:0044695">
    <property type="term" value="C:Dsc E3 ubiquitin ligase complex"/>
    <property type="evidence" value="ECO:0007669"/>
    <property type="project" value="InterPro"/>
</dbReference>
<dbReference type="CDD" id="cd17039">
    <property type="entry name" value="Ubl_ubiquitin_like"/>
    <property type="match status" value="1"/>
</dbReference>
<keyword evidence="4" id="KW-1185">Reference proteome</keyword>
<dbReference type="PANTHER" id="PTHR28049:SF1">
    <property type="entry name" value="DSC E3 UBIQUITIN LIGASE COMPLEX SUBUNIT 3"/>
    <property type="match status" value="1"/>
</dbReference>
<dbReference type="SUPFAM" id="SSF54236">
    <property type="entry name" value="Ubiquitin-like"/>
    <property type="match status" value="1"/>
</dbReference>
<evidence type="ECO:0000313" key="3">
    <source>
        <dbReference type="EMBL" id="RCH81853.1"/>
    </source>
</evidence>
<sequence length="225" mass="26031">MDEYYDSIDLHIRWSDRQDLILRVSTLDSISTIKDKIRQSSDSTGDKYIRLIHSGRVLEDNKTLREYGIGKIARADSKAKLEPPAPVYFHCSLSDYIPNTQNNQPQMTPPTGFDRLRESGFTEEDIRNIRTQFHRLHGTSFDDNAPTEEARNLEEQWMDNTGETLPDGTIQGTYKEMMWGLVLGFFLGIICLFWFRESVFSRRHQMGIVAGILINISFGVLHVYY</sequence>
<comment type="caution">
    <text evidence="3">The sequence shown here is derived from an EMBL/GenBank/DDBJ whole genome shotgun (WGS) entry which is preliminary data.</text>
</comment>
<dbReference type="GO" id="GO:0005783">
    <property type="term" value="C:endoplasmic reticulum"/>
    <property type="evidence" value="ECO:0007669"/>
    <property type="project" value="TreeGrafter"/>
</dbReference>
<dbReference type="STRING" id="4846.A0A367IVX7"/>
<keyword evidence="1" id="KW-0812">Transmembrane</keyword>
<dbReference type="PANTHER" id="PTHR28049">
    <property type="entry name" value="TRANSMEMBRANE PROTEIN YOR223W"/>
    <property type="match status" value="1"/>
</dbReference>
<reference evidence="3 4" key="1">
    <citation type="journal article" date="2018" name="G3 (Bethesda)">
        <title>Phylogenetic and Phylogenomic Definition of Rhizopus Species.</title>
        <authorList>
            <person name="Gryganskyi A.P."/>
            <person name="Golan J."/>
            <person name="Dolatabadi S."/>
            <person name="Mondo S."/>
            <person name="Robb S."/>
            <person name="Idnurm A."/>
            <person name="Muszewska A."/>
            <person name="Steczkiewicz K."/>
            <person name="Masonjones S."/>
            <person name="Liao H.L."/>
            <person name="Gajdeczka M.T."/>
            <person name="Anike F."/>
            <person name="Vuek A."/>
            <person name="Anishchenko I.M."/>
            <person name="Voigt K."/>
            <person name="de Hoog G.S."/>
            <person name="Smith M.E."/>
            <person name="Heitman J."/>
            <person name="Vilgalys R."/>
            <person name="Stajich J.E."/>
        </authorList>
    </citation>
    <scope>NUCLEOTIDE SEQUENCE [LARGE SCALE GENOMIC DNA]</scope>
    <source>
        <strain evidence="3 4">LSU 92-RS-03</strain>
    </source>
</reference>
<proteinExistence type="predicted"/>
<dbReference type="AlphaFoldDB" id="A0A367IVX7"/>
<evidence type="ECO:0000256" key="1">
    <source>
        <dbReference type="SAM" id="Phobius"/>
    </source>
</evidence>
<evidence type="ECO:0000259" key="2">
    <source>
        <dbReference type="PROSITE" id="PS50053"/>
    </source>
</evidence>
<dbReference type="InterPro" id="IPR000626">
    <property type="entry name" value="Ubiquitin-like_dom"/>
</dbReference>
<feature type="domain" description="Ubiquitin-like" evidence="2">
    <location>
        <begin position="8"/>
        <end position="69"/>
    </location>
</feature>
<dbReference type="Proteomes" id="UP000253551">
    <property type="component" value="Unassembled WGS sequence"/>
</dbReference>
<dbReference type="SMART" id="SM00213">
    <property type="entry name" value="UBQ"/>
    <property type="match status" value="1"/>
</dbReference>
<dbReference type="EMBL" id="PJQM01005336">
    <property type="protein sequence ID" value="RCH81853.1"/>
    <property type="molecule type" value="Genomic_DNA"/>
</dbReference>
<dbReference type="PROSITE" id="PS50053">
    <property type="entry name" value="UBIQUITIN_2"/>
    <property type="match status" value="1"/>
</dbReference>